<dbReference type="Proteomes" id="UP000028945">
    <property type="component" value="Chromosome"/>
</dbReference>
<accession>A0A077DEW6</accession>
<name>A0A077DEW6_9BURK</name>
<dbReference type="EMBL" id="CP009238">
    <property type="protein sequence ID" value="AIL31962.1"/>
    <property type="molecule type" value="Genomic_DNA"/>
</dbReference>
<organism evidence="1 2">
    <name type="scientific">Basilea psittacipulmonis DSM 24701</name>
    <dbReference type="NCBI Taxonomy" id="1072685"/>
    <lineage>
        <taxon>Bacteria</taxon>
        <taxon>Pseudomonadati</taxon>
        <taxon>Pseudomonadota</taxon>
        <taxon>Betaproteobacteria</taxon>
        <taxon>Burkholderiales</taxon>
        <taxon>Alcaligenaceae</taxon>
        <taxon>Basilea</taxon>
    </lineage>
</organism>
<evidence type="ECO:0000313" key="2">
    <source>
        <dbReference type="Proteomes" id="UP000028945"/>
    </source>
</evidence>
<reference evidence="1 2" key="1">
    <citation type="journal article" date="2014" name="BMC Genomics">
        <title>A genomic perspective on a new bacterial genus and species from the Alcaligenaceae family, Basilea psittacipulmonis.</title>
        <authorList>
            <person name="Whiteson K.L."/>
            <person name="Hernandez D."/>
            <person name="Lazarevic V."/>
            <person name="Gaia N."/>
            <person name="Farinelli L."/>
            <person name="Francois P."/>
            <person name="Pilo P."/>
            <person name="Frey J."/>
            <person name="Schrenzel J."/>
        </authorList>
    </citation>
    <scope>NUCLEOTIDE SEQUENCE [LARGE SCALE GENOMIC DNA]</scope>
    <source>
        <strain evidence="1 2">DSM 24701</strain>
    </source>
</reference>
<dbReference type="KEGG" id="bpsi:IX83_00245"/>
<proteinExistence type="predicted"/>
<dbReference type="AlphaFoldDB" id="A0A077DEW6"/>
<sequence length="72" mass="8943">MCKFNIEEKTGDWTKDIMLLSADVKWRIRELSDNNREVKELKNNNIYQNIYYKLIVDLVRFPRLYKQYIKKR</sequence>
<evidence type="ECO:0000313" key="1">
    <source>
        <dbReference type="EMBL" id="AIL31962.1"/>
    </source>
</evidence>
<dbReference type="HOGENOM" id="CLU_2714197_0_0_4"/>
<keyword evidence="2" id="KW-1185">Reference proteome</keyword>
<gene>
    <name evidence="1" type="ORF">IX83_00245</name>
</gene>
<protein>
    <submittedName>
        <fullName evidence="1">Uncharacterized protein</fullName>
    </submittedName>
</protein>